<organism evidence="2 3">
    <name type="scientific">Armillaria ostoyae</name>
    <name type="common">Armillaria root rot fungus</name>
    <dbReference type="NCBI Taxonomy" id="47428"/>
    <lineage>
        <taxon>Eukaryota</taxon>
        <taxon>Fungi</taxon>
        <taxon>Dikarya</taxon>
        <taxon>Basidiomycota</taxon>
        <taxon>Agaricomycotina</taxon>
        <taxon>Agaricomycetes</taxon>
        <taxon>Agaricomycetidae</taxon>
        <taxon>Agaricales</taxon>
        <taxon>Marasmiineae</taxon>
        <taxon>Physalacriaceae</taxon>
        <taxon>Armillaria</taxon>
    </lineage>
</organism>
<dbReference type="EMBL" id="FUEG01000005">
    <property type="protein sequence ID" value="SJL05071.1"/>
    <property type="molecule type" value="Genomic_DNA"/>
</dbReference>
<accession>A0A284R8L3</accession>
<gene>
    <name evidence="2" type="ORF">ARMOST_08443</name>
</gene>
<reference evidence="3" key="1">
    <citation type="journal article" date="2017" name="Nat. Ecol. Evol.">
        <title>Genome expansion and lineage-specific genetic innovations in the forest pathogenic fungi Armillaria.</title>
        <authorList>
            <person name="Sipos G."/>
            <person name="Prasanna A.N."/>
            <person name="Walter M.C."/>
            <person name="O'Connor E."/>
            <person name="Balint B."/>
            <person name="Krizsan K."/>
            <person name="Kiss B."/>
            <person name="Hess J."/>
            <person name="Varga T."/>
            <person name="Slot J."/>
            <person name="Riley R."/>
            <person name="Boka B."/>
            <person name="Rigling D."/>
            <person name="Barry K."/>
            <person name="Lee J."/>
            <person name="Mihaltcheva S."/>
            <person name="LaButti K."/>
            <person name="Lipzen A."/>
            <person name="Waldron R."/>
            <person name="Moloney N.M."/>
            <person name="Sperisen C."/>
            <person name="Kredics L."/>
            <person name="Vagvoelgyi C."/>
            <person name="Patrignani A."/>
            <person name="Fitzpatrick D."/>
            <person name="Nagy I."/>
            <person name="Doyle S."/>
            <person name="Anderson J.B."/>
            <person name="Grigoriev I.V."/>
            <person name="Gueldener U."/>
            <person name="Muensterkoetter M."/>
            <person name="Nagy L.G."/>
        </authorList>
    </citation>
    <scope>NUCLEOTIDE SEQUENCE [LARGE SCALE GENOMIC DNA]</scope>
    <source>
        <strain evidence="3">C18/9</strain>
    </source>
</reference>
<evidence type="ECO:0000313" key="2">
    <source>
        <dbReference type="EMBL" id="SJL05071.1"/>
    </source>
</evidence>
<protein>
    <submittedName>
        <fullName evidence="2">Uncharacterized protein</fullName>
    </submittedName>
</protein>
<name>A0A284R8L3_ARMOS</name>
<proteinExistence type="predicted"/>
<sequence length="27" mass="2872">MSIPIANDSVFGPDDGNEGYQPPPIKL</sequence>
<dbReference type="AlphaFoldDB" id="A0A284R8L3"/>
<dbReference type="Proteomes" id="UP000219338">
    <property type="component" value="Unassembled WGS sequence"/>
</dbReference>
<feature type="region of interest" description="Disordered" evidence="1">
    <location>
        <begin position="1"/>
        <end position="27"/>
    </location>
</feature>
<evidence type="ECO:0000313" key="3">
    <source>
        <dbReference type="Proteomes" id="UP000219338"/>
    </source>
</evidence>
<keyword evidence="3" id="KW-1185">Reference proteome</keyword>
<evidence type="ECO:0000256" key="1">
    <source>
        <dbReference type="SAM" id="MobiDB-lite"/>
    </source>
</evidence>